<keyword evidence="9 19" id="KW-0808">Transferase</keyword>
<dbReference type="Gene3D" id="2.60.40.1180">
    <property type="entry name" value="Golgi alpha-mannosidase II"/>
    <property type="match status" value="1"/>
</dbReference>
<dbReference type="Pfam" id="PF00128">
    <property type="entry name" value="Alpha-amylase"/>
    <property type="match status" value="1"/>
</dbReference>
<dbReference type="NCBIfam" id="TIGR02457">
    <property type="entry name" value="TreS_Cterm"/>
    <property type="match status" value="1"/>
</dbReference>
<dbReference type="InterPro" id="IPR045857">
    <property type="entry name" value="O16G_dom_2"/>
</dbReference>
<dbReference type="EC" id="2.7.1.175" evidence="5"/>
<dbReference type="GO" id="GO:0047471">
    <property type="term" value="F:maltose alpha-D-glucosyltransferase activity"/>
    <property type="evidence" value="ECO:0007669"/>
    <property type="project" value="UniProtKB-EC"/>
</dbReference>
<dbReference type="InterPro" id="IPR006047">
    <property type="entry name" value="GH13_cat_dom"/>
</dbReference>
<keyword evidence="11" id="KW-0547">Nucleotide-binding</keyword>
<dbReference type="SMART" id="SM00642">
    <property type="entry name" value="Aamy"/>
    <property type="match status" value="1"/>
</dbReference>
<dbReference type="SUPFAM" id="SSF51445">
    <property type="entry name" value="(Trans)glycosidases"/>
    <property type="match status" value="1"/>
</dbReference>
<dbReference type="Gene3D" id="3.90.1200.10">
    <property type="match status" value="1"/>
</dbReference>
<sequence>MRNGQRIEERPDWYKDAIIYELHVRTFYDSNQDGIGDFVGLTQKLEYLAELGVTALWLLPFYPSPRKDDGYDISDYMNINPEYGTLRDFRRFLKRAHELGLKVITELVINHTSDQHPWFQRARQSPPHGRYRDYYVWSDTPDKYADARIIFPDFERSNWTYDDVAQAYYWHRFYSHQPDLNFDNPAVKREVFKILDFWMDMGVDGLRLDAIPYLFEREGTNCENLPETHAFLRELRAHIDSKYSNRMLLAEANQWPEDAALYFGNGDECHMAFHFPVMPRMFMALYMEDRYPIIDILEHTPPVPHCCQWAIFLRNHDELTLEMVTDEERDYMYRVYGKERQFRINVGIRRRLAPLLDNNRRRMELMNALLMTLPGTPVLYYGNEIGMGDNVYLGDRDGVRTPFQWSPDRNAGFSRVNPQRLCLPVIVDPEYHYESVNVEAQQNNPSSFLWWTRRMIALRKSSQAFGRGTVRFLNSDNAKVLAFVREFEDDRFLIVANLSRFVQAVTIESQELMGQAVIELFSRSNFPAITQPNTVYTLGPHDFYLFQLQDINVVEEITPSLPSEIMEIDDFGQLSEVLEALEKPLIGYLPYQRWFAGKGRRIMGVKHEAWAPAWERGGFWVLRVRYQGGSEERYVLPMLCQQGEDDSALGKFVLKGEEWNLIEATDSPRFWRHLAQSWILSERLAGRQIERRATQGWRGQNHRLSSGHIEPTPLKVEQSNTSVVYGDRWILKIFRRLEDGVNPDWEIGQFMTEHRGRHITPQTLLGFNYRHHNMEAQLAILQEYVTNEGDGWSYTLDHLGRYFETIAAQGLIVHPVSYRNWWANPSLPMYGDDVLAAMGEYSGQAVLLGRKTAEMHMLLASDVTSPDFRPEPFSALDQRAMYQSMRQNADRALTDLEQSLSLLRHEDTVKAAQKILERRSQIQKIFEQAVRKTVQGAKFRCHGDYHLGQLLFTGRDFVVIDFEGEPLVPLSRRRIKRSPLKDVAGMIRSFHYAVFTQSVHQRSFGMQGEKLQRWAKVWFELTTSKFLEAYQENMDPRLVPDRDSHWLTAFLLEKALYELQYELHNRPDWVHIPVEGVMSLLEPET</sequence>
<accession>A0A2T2XAH9</accession>
<dbReference type="InterPro" id="IPR012811">
    <property type="entry name" value="TreS_maltokin_C_dom"/>
</dbReference>
<feature type="domain" description="Glycosyl hydrolase family 13 catalytic" evidence="18">
    <location>
        <begin position="21"/>
        <end position="420"/>
    </location>
</feature>
<dbReference type="PANTHER" id="PTHR10357">
    <property type="entry name" value="ALPHA-AMYLASE FAMILY MEMBER"/>
    <property type="match status" value="1"/>
</dbReference>
<evidence type="ECO:0000256" key="7">
    <source>
        <dbReference type="ARBA" id="ARBA00013882"/>
    </source>
</evidence>
<dbReference type="AlphaFoldDB" id="A0A2T2XAH9"/>
<protein>
    <recommendedName>
        <fullName evidence="7">Maltokinase</fullName>
        <ecNumber evidence="5">2.7.1.175</ecNumber>
        <ecNumber evidence="6">5.4.99.16</ecNumber>
    </recommendedName>
    <alternativeName>
        <fullName evidence="16">Maltose alpha-D-glucosyltransferase</fullName>
    </alternativeName>
    <alternativeName>
        <fullName evidence="15">Maltose-1-phosphate synthase</fullName>
    </alternativeName>
</protein>
<dbReference type="SUPFAM" id="SSF56112">
    <property type="entry name" value="Protein kinase-like (PK-like)"/>
    <property type="match status" value="1"/>
</dbReference>
<dbReference type="InterPro" id="IPR040999">
    <property type="entry name" value="Mak_N_cap"/>
</dbReference>
<evidence type="ECO:0000256" key="14">
    <source>
        <dbReference type="ARBA" id="ARBA00023235"/>
    </source>
</evidence>
<evidence type="ECO:0000256" key="13">
    <source>
        <dbReference type="ARBA" id="ARBA00022840"/>
    </source>
</evidence>
<comment type="catalytic activity">
    <reaction evidence="1">
        <text>D-maltose = alpha,alpha-trehalose</text>
        <dbReference type="Rhea" id="RHEA:15145"/>
        <dbReference type="ChEBI" id="CHEBI:16551"/>
        <dbReference type="ChEBI" id="CHEBI:17306"/>
        <dbReference type="EC" id="5.4.99.16"/>
    </reaction>
</comment>
<dbReference type="Pfam" id="PF16657">
    <property type="entry name" value="Malt_amylase_C"/>
    <property type="match status" value="1"/>
</dbReference>
<dbReference type="InterPro" id="IPR013780">
    <property type="entry name" value="Glyco_hydro_b"/>
</dbReference>
<evidence type="ECO:0000256" key="12">
    <source>
        <dbReference type="ARBA" id="ARBA00022837"/>
    </source>
</evidence>
<comment type="catalytic activity">
    <reaction evidence="17">
        <text>D-maltose + ATP = alpha-maltose 1-phosphate + ADP + H(+)</text>
        <dbReference type="Rhea" id="RHEA:31915"/>
        <dbReference type="ChEBI" id="CHEBI:15378"/>
        <dbReference type="ChEBI" id="CHEBI:17306"/>
        <dbReference type="ChEBI" id="CHEBI:30616"/>
        <dbReference type="ChEBI" id="CHEBI:63576"/>
        <dbReference type="ChEBI" id="CHEBI:456216"/>
        <dbReference type="EC" id="2.7.1.175"/>
    </reaction>
</comment>
<dbReference type="CDD" id="cd11334">
    <property type="entry name" value="AmyAc_TreS"/>
    <property type="match status" value="1"/>
</dbReference>
<dbReference type="FunFam" id="3.20.20.80:FF:000055">
    <property type="entry name" value="Trehalose synthase"/>
    <property type="match status" value="1"/>
</dbReference>
<evidence type="ECO:0000256" key="6">
    <source>
        <dbReference type="ARBA" id="ARBA00012619"/>
    </source>
</evidence>
<comment type="similarity">
    <text evidence="4">Belongs to the aminoglycoside phosphotransferase family.</text>
</comment>
<evidence type="ECO:0000313" key="20">
    <source>
        <dbReference type="Proteomes" id="UP000242699"/>
    </source>
</evidence>
<dbReference type="PANTHER" id="PTHR10357:SF219">
    <property type="entry name" value="MALTOSE ALPHA-D-GLUCOSYLTRANSFERASE"/>
    <property type="match status" value="1"/>
</dbReference>
<evidence type="ECO:0000256" key="16">
    <source>
        <dbReference type="ARBA" id="ARBA00031378"/>
    </source>
</evidence>
<evidence type="ECO:0000313" key="19">
    <source>
        <dbReference type="EMBL" id="PSR31457.1"/>
    </source>
</evidence>
<evidence type="ECO:0000256" key="17">
    <source>
        <dbReference type="ARBA" id="ARBA00049067"/>
    </source>
</evidence>
<dbReference type="InterPro" id="IPR002575">
    <property type="entry name" value="Aminoglycoside_PTrfase"/>
</dbReference>
<evidence type="ECO:0000256" key="10">
    <source>
        <dbReference type="ARBA" id="ARBA00022723"/>
    </source>
</evidence>
<keyword evidence="8" id="KW-0119">Carbohydrate metabolism</keyword>
<dbReference type="NCBIfam" id="TIGR02456">
    <property type="entry name" value="treS_nterm"/>
    <property type="match status" value="1"/>
</dbReference>
<keyword evidence="12" id="KW-0106">Calcium</keyword>
<dbReference type="InterPro" id="IPR017853">
    <property type="entry name" value="GH"/>
</dbReference>
<dbReference type="InterPro" id="IPR011009">
    <property type="entry name" value="Kinase-like_dom_sf"/>
</dbReference>
<keyword evidence="8" id="KW-0321">Glycogen metabolism</keyword>
<evidence type="ECO:0000256" key="15">
    <source>
        <dbReference type="ARBA" id="ARBA00031251"/>
    </source>
</evidence>
<evidence type="ECO:0000259" key="18">
    <source>
        <dbReference type="SMART" id="SM00642"/>
    </source>
</evidence>
<evidence type="ECO:0000256" key="8">
    <source>
        <dbReference type="ARBA" id="ARBA00022600"/>
    </source>
</evidence>
<proteinExistence type="inferred from homology"/>
<dbReference type="EMBL" id="PXYT01000002">
    <property type="protein sequence ID" value="PSR31457.1"/>
    <property type="molecule type" value="Genomic_DNA"/>
</dbReference>
<comment type="similarity">
    <text evidence="3">Belongs to the glycosyl hydrolase 13 family. TreS subfamily.</text>
</comment>
<dbReference type="InterPro" id="IPR012810">
    <property type="entry name" value="TreS/a-amylase_N"/>
</dbReference>
<comment type="pathway">
    <text evidence="2">Glycan biosynthesis; glycogen biosynthesis.</text>
</comment>
<keyword evidence="14" id="KW-0413">Isomerase</keyword>
<dbReference type="SUPFAM" id="SSF51011">
    <property type="entry name" value="Glycosyl hydrolase domain"/>
    <property type="match status" value="1"/>
</dbReference>
<dbReference type="Gene3D" id="3.90.400.10">
    <property type="entry name" value="Oligo-1,6-glucosidase, Domain 2"/>
    <property type="match status" value="1"/>
</dbReference>
<dbReference type="Proteomes" id="UP000242699">
    <property type="component" value="Unassembled WGS sequence"/>
</dbReference>
<dbReference type="EC" id="5.4.99.16" evidence="6"/>
<dbReference type="GO" id="GO:0005977">
    <property type="term" value="P:glycogen metabolic process"/>
    <property type="evidence" value="ECO:0007669"/>
    <property type="project" value="UniProtKB-KW"/>
</dbReference>
<keyword evidence="13" id="KW-0067">ATP-binding</keyword>
<evidence type="ECO:0000256" key="2">
    <source>
        <dbReference type="ARBA" id="ARBA00004964"/>
    </source>
</evidence>
<gene>
    <name evidence="19" type="primary">treS</name>
    <name evidence="19" type="ORF">C7B43_01810</name>
</gene>
<dbReference type="Gene3D" id="3.20.20.80">
    <property type="entry name" value="Glycosidases"/>
    <property type="match status" value="1"/>
</dbReference>
<dbReference type="GO" id="GO:0016740">
    <property type="term" value="F:transferase activity"/>
    <property type="evidence" value="ECO:0007669"/>
    <property type="project" value="UniProtKB-KW"/>
</dbReference>
<dbReference type="Pfam" id="PF18085">
    <property type="entry name" value="Mak_N_cap"/>
    <property type="match status" value="1"/>
</dbReference>
<evidence type="ECO:0000256" key="4">
    <source>
        <dbReference type="ARBA" id="ARBA00006219"/>
    </source>
</evidence>
<comment type="caution">
    <text evidence="19">The sequence shown here is derived from an EMBL/GenBank/DDBJ whole genome shotgun (WGS) entry which is preliminary data.</text>
</comment>
<organism evidence="19 20">
    <name type="scientific">Sulfobacillus benefaciens</name>
    <dbReference type="NCBI Taxonomy" id="453960"/>
    <lineage>
        <taxon>Bacteria</taxon>
        <taxon>Bacillati</taxon>
        <taxon>Bacillota</taxon>
        <taxon>Clostridia</taxon>
        <taxon>Eubacteriales</taxon>
        <taxon>Clostridiales Family XVII. Incertae Sedis</taxon>
        <taxon>Sulfobacillus</taxon>
    </lineage>
</organism>
<dbReference type="Pfam" id="PF01636">
    <property type="entry name" value="APH"/>
    <property type="match status" value="1"/>
</dbReference>
<dbReference type="InterPro" id="IPR032091">
    <property type="entry name" value="Malt_amylase-like_C"/>
</dbReference>
<name>A0A2T2XAH9_9FIRM</name>
<dbReference type="GO" id="GO:0005524">
    <property type="term" value="F:ATP binding"/>
    <property type="evidence" value="ECO:0007669"/>
    <property type="project" value="UniProtKB-KW"/>
</dbReference>
<evidence type="ECO:0000256" key="11">
    <source>
        <dbReference type="ARBA" id="ARBA00022741"/>
    </source>
</evidence>
<evidence type="ECO:0000256" key="5">
    <source>
        <dbReference type="ARBA" id="ARBA00011962"/>
    </source>
</evidence>
<reference evidence="19 20" key="1">
    <citation type="journal article" date="2014" name="BMC Genomics">
        <title>Comparison of environmental and isolate Sulfobacillus genomes reveals diverse carbon, sulfur, nitrogen, and hydrogen metabolisms.</title>
        <authorList>
            <person name="Justice N.B."/>
            <person name="Norman A."/>
            <person name="Brown C.T."/>
            <person name="Singh A."/>
            <person name="Thomas B.C."/>
            <person name="Banfield J.F."/>
        </authorList>
    </citation>
    <scope>NUCLEOTIDE SEQUENCE [LARGE SCALE GENOMIC DNA]</scope>
    <source>
        <strain evidence="19">AMDSBA1</strain>
    </source>
</reference>
<evidence type="ECO:0000256" key="9">
    <source>
        <dbReference type="ARBA" id="ARBA00022679"/>
    </source>
</evidence>
<keyword evidence="10" id="KW-0479">Metal-binding</keyword>
<evidence type="ECO:0000256" key="1">
    <source>
        <dbReference type="ARBA" id="ARBA00001595"/>
    </source>
</evidence>
<dbReference type="GO" id="GO:0046872">
    <property type="term" value="F:metal ion binding"/>
    <property type="evidence" value="ECO:0007669"/>
    <property type="project" value="UniProtKB-KW"/>
</dbReference>
<evidence type="ECO:0000256" key="3">
    <source>
        <dbReference type="ARBA" id="ARBA00005496"/>
    </source>
</evidence>